<dbReference type="GeneID" id="67009038"/>
<dbReference type="AlphaFoldDB" id="A0A9P3EZG4"/>
<name>A0A9P3EZG4_9EURO</name>
<organism evidence="1 2">
    <name type="scientific">Aspergillus pseudoviridinutans</name>
    <dbReference type="NCBI Taxonomy" id="1517512"/>
    <lineage>
        <taxon>Eukaryota</taxon>
        <taxon>Fungi</taxon>
        <taxon>Dikarya</taxon>
        <taxon>Ascomycota</taxon>
        <taxon>Pezizomycotina</taxon>
        <taxon>Eurotiomycetes</taxon>
        <taxon>Eurotiomycetidae</taxon>
        <taxon>Eurotiales</taxon>
        <taxon>Aspergillaceae</taxon>
        <taxon>Aspergillus</taxon>
        <taxon>Aspergillus subgen. Fumigati</taxon>
    </lineage>
</organism>
<evidence type="ECO:0000313" key="2">
    <source>
        <dbReference type="Proteomes" id="UP001043456"/>
    </source>
</evidence>
<proteinExistence type="predicted"/>
<evidence type="ECO:0000313" key="1">
    <source>
        <dbReference type="EMBL" id="GIJ91462.1"/>
    </source>
</evidence>
<protein>
    <submittedName>
        <fullName evidence="1">Uncharacterized protein</fullName>
    </submittedName>
</protein>
<accession>A0A9P3EZG4</accession>
<dbReference type="EMBL" id="BHVY01000008">
    <property type="protein sequence ID" value="GIJ91462.1"/>
    <property type="molecule type" value="Genomic_DNA"/>
</dbReference>
<dbReference type="OrthoDB" id="5280464at2759"/>
<dbReference type="Proteomes" id="UP001043456">
    <property type="component" value="Unassembled WGS sequence"/>
</dbReference>
<comment type="caution">
    <text evidence="1">The sequence shown here is derived from an EMBL/GenBank/DDBJ whole genome shotgun (WGS) entry which is preliminary data.</text>
</comment>
<sequence>MKLISSLPCEIIGLILASCERFAQLRDAILTCKSFYSAWKSYTGTILWHIGQTEILGFTDALIAVRATEIVKQAALRGDLPPTPLPLGKLGGDIRRPTLDEMKVLFDFRHLVECLERLFKENSHPYWYDGIARLEPEDRMQAWMVWKERLHVALYRGFLSGAALYRAFQEPLTMASTCGLPRFLDGFRRVKGDGAGTLTSAEKRYLLQYPIFKFEEFQQHGDIFQPLADIFVQESKRKAKVVNALKGATLYERYGAEQYDPAVLERSHAQALFHQLLQFMFVAHSGILQEIIRNEDGYPYKSRTGPIPKKMPERHRTVTVIFFDVLSLEEIIMPENVEDAIGTFVLARPGLGRPVDKGSNLSGVEYVSRNIEKLLYEIQWFSGQPNYYWPSCRTPPPKLQFVRYMLSKYFRLRFKANTWDWNEPSSKAWYVFINSGDVFCERILADECEGACALFESINTPLPEPYFAPRP</sequence>
<gene>
    <name evidence="1" type="ORF">Asppvi_010428</name>
</gene>
<keyword evidence="2" id="KW-1185">Reference proteome</keyword>
<dbReference type="RefSeq" id="XP_043162208.1">
    <property type="nucleotide sequence ID" value="XM_043306273.1"/>
</dbReference>
<reference evidence="1 2" key="1">
    <citation type="submission" date="2018-10" db="EMBL/GenBank/DDBJ databases">
        <title>Pan-genome distribution and transcriptional activeness of fungal secondary metabolism genes in Aspergillus section Fumigati.</title>
        <authorList>
            <person name="Takahashi H."/>
            <person name="Umemura M."/>
            <person name="Ninomiya A."/>
            <person name="Kusuya Y."/>
            <person name="Urayama S."/>
            <person name="Shimizu M."/>
            <person name="Watanabe A."/>
            <person name="Kamei K."/>
            <person name="Yaguchi T."/>
            <person name="Hagiwara D."/>
        </authorList>
    </citation>
    <scope>NUCLEOTIDE SEQUENCE [LARGE SCALE GENOMIC DNA]</scope>
    <source>
        <strain evidence="1 2">IFM 55266</strain>
    </source>
</reference>